<dbReference type="Proteomes" id="UP001597011">
    <property type="component" value="Unassembled WGS sequence"/>
</dbReference>
<evidence type="ECO:0008006" key="3">
    <source>
        <dbReference type="Google" id="ProtNLM"/>
    </source>
</evidence>
<name>A0ABW3BU91_9FLAO</name>
<dbReference type="EMBL" id="JBHTIB010000012">
    <property type="protein sequence ID" value="MFD0836019.1"/>
    <property type="molecule type" value="Genomic_DNA"/>
</dbReference>
<comment type="caution">
    <text evidence="1">The sequence shown here is derived from an EMBL/GenBank/DDBJ whole genome shotgun (WGS) entry which is preliminary data.</text>
</comment>
<evidence type="ECO:0000313" key="1">
    <source>
        <dbReference type="EMBL" id="MFD0836019.1"/>
    </source>
</evidence>
<organism evidence="1 2">
    <name type="scientific">Mariniflexile aquimaris</name>
    <dbReference type="NCBI Taxonomy" id="881009"/>
    <lineage>
        <taxon>Bacteria</taxon>
        <taxon>Pseudomonadati</taxon>
        <taxon>Bacteroidota</taxon>
        <taxon>Flavobacteriia</taxon>
        <taxon>Flavobacteriales</taxon>
        <taxon>Flavobacteriaceae</taxon>
        <taxon>Mariniflexile</taxon>
    </lineage>
</organism>
<protein>
    <recommendedName>
        <fullName evidence="3">DNA replication protein DnaC</fullName>
    </recommendedName>
</protein>
<keyword evidence="2" id="KW-1185">Reference proteome</keyword>
<sequence length="223" mass="26308">MKPNQPEPPISAKALFKYFLQEFKRMHGVDFIQNPETMGNLLPLIYYFAKDKRFFECQNLRTDIIKYPSFDKGLFIMGNYGIGKTNYLKVFEEMFKKYYPHRFKIISTKDIVREYECCQTPNDKDYYYKKMYGGKLALDDTGSERKANNFGSNETLIEILETRCDRGLITHLTSNYAEGCEYDVAESLLAMNIRYGGRVYDRIFENFNIIEFKGKSMRGNIKR</sequence>
<proteinExistence type="predicted"/>
<accession>A0ABW3BU91</accession>
<reference evidence="2" key="1">
    <citation type="journal article" date="2019" name="Int. J. Syst. Evol. Microbiol.">
        <title>The Global Catalogue of Microorganisms (GCM) 10K type strain sequencing project: providing services to taxonomists for standard genome sequencing and annotation.</title>
        <authorList>
            <consortium name="The Broad Institute Genomics Platform"/>
            <consortium name="The Broad Institute Genome Sequencing Center for Infectious Disease"/>
            <person name="Wu L."/>
            <person name="Ma J."/>
        </authorList>
    </citation>
    <scope>NUCLEOTIDE SEQUENCE [LARGE SCALE GENOMIC DNA]</scope>
    <source>
        <strain evidence="2">CCUG 60529</strain>
    </source>
</reference>
<evidence type="ECO:0000313" key="2">
    <source>
        <dbReference type="Proteomes" id="UP001597011"/>
    </source>
</evidence>
<dbReference type="RefSeq" id="WP_379941657.1">
    <property type="nucleotide sequence ID" value="NZ_JBHTIB010000012.1"/>
</dbReference>
<gene>
    <name evidence="1" type="ORF">ACFQ0I_09605</name>
</gene>
<dbReference type="SUPFAM" id="SSF52540">
    <property type="entry name" value="P-loop containing nucleoside triphosphate hydrolases"/>
    <property type="match status" value="1"/>
</dbReference>
<dbReference type="Gene3D" id="3.40.50.300">
    <property type="entry name" value="P-loop containing nucleotide triphosphate hydrolases"/>
    <property type="match status" value="1"/>
</dbReference>
<dbReference type="InterPro" id="IPR027417">
    <property type="entry name" value="P-loop_NTPase"/>
</dbReference>